<evidence type="ECO:0000313" key="5">
    <source>
        <dbReference type="Proteomes" id="UP000472273"/>
    </source>
</evidence>
<dbReference type="OMA" id="TCPNDRE"/>
<proteinExistence type="predicted"/>
<dbReference type="GO" id="GO:0061669">
    <property type="term" value="P:spontaneous neurotransmitter secretion"/>
    <property type="evidence" value="ECO:0007669"/>
    <property type="project" value="TreeGrafter"/>
</dbReference>
<keyword evidence="5" id="KW-1185">Reference proteome</keyword>
<accession>A0A670ZJK8</accession>
<dbReference type="GeneTree" id="ENSGT00940000156758"/>
<evidence type="ECO:0000313" key="4">
    <source>
        <dbReference type="Ensembl" id="ENSPTXP00000022915.1"/>
    </source>
</evidence>
<sequence>MVVNSSQPAFRYANAAFKETETPIGWGKKNSKLVCFLCRLHTGWSVHTFQTDRQRKMQALDSKEMEVILAVIQRAEKLDIIEQKRIGRLVERLENMQKNVLGNGSSQCLLCGEGLGFWGSTAVFCQDCKKVS</sequence>
<comment type="subcellular location">
    <subcellularLocation>
        <location evidence="1">Cytoplasmic vesicle</location>
        <location evidence="1">Secretory vesicle membrane</location>
    </subcellularLocation>
</comment>
<dbReference type="GO" id="GO:0046872">
    <property type="term" value="F:metal ion binding"/>
    <property type="evidence" value="ECO:0007669"/>
    <property type="project" value="UniProtKB-KW"/>
</dbReference>
<dbReference type="GO" id="GO:0098793">
    <property type="term" value="C:presynapse"/>
    <property type="evidence" value="ECO:0007669"/>
    <property type="project" value="GOC"/>
</dbReference>
<dbReference type="Pfam" id="PF02318">
    <property type="entry name" value="FYVE_2"/>
    <property type="match status" value="1"/>
</dbReference>
<dbReference type="GO" id="GO:0030658">
    <property type="term" value="C:transport vesicle membrane"/>
    <property type="evidence" value="ECO:0007669"/>
    <property type="project" value="UniProtKB-SubCell"/>
</dbReference>
<dbReference type="GO" id="GO:0031267">
    <property type="term" value="F:small GTPase binding"/>
    <property type="evidence" value="ECO:0007669"/>
    <property type="project" value="InterPro"/>
</dbReference>
<name>A0A670ZJK8_PSETE</name>
<dbReference type="Proteomes" id="UP000472273">
    <property type="component" value="Unplaced"/>
</dbReference>
<dbReference type="InterPro" id="IPR011011">
    <property type="entry name" value="Znf_FYVE_PHD"/>
</dbReference>
<keyword evidence="2" id="KW-0479">Metal-binding</keyword>
<evidence type="ECO:0000256" key="1">
    <source>
        <dbReference type="ARBA" id="ARBA00004250"/>
    </source>
</evidence>
<protein>
    <recommendedName>
        <fullName evidence="3">RabBD domain-containing protein</fullName>
    </recommendedName>
</protein>
<organism evidence="4 5">
    <name type="scientific">Pseudonaja textilis</name>
    <name type="common">Eastern brown snake</name>
    <dbReference type="NCBI Taxonomy" id="8673"/>
    <lineage>
        <taxon>Eukaryota</taxon>
        <taxon>Metazoa</taxon>
        <taxon>Chordata</taxon>
        <taxon>Craniata</taxon>
        <taxon>Vertebrata</taxon>
        <taxon>Euteleostomi</taxon>
        <taxon>Lepidosauria</taxon>
        <taxon>Squamata</taxon>
        <taxon>Bifurcata</taxon>
        <taxon>Unidentata</taxon>
        <taxon>Episquamata</taxon>
        <taxon>Toxicofera</taxon>
        <taxon>Serpentes</taxon>
        <taxon>Colubroidea</taxon>
        <taxon>Elapidae</taxon>
        <taxon>Hydrophiinae</taxon>
        <taxon>Pseudonaja</taxon>
    </lineage>
</organism>
<dbReference type="SUPFAM" id="SSF57903">
    <property type="entry name" value="FYVE/PHD zinc finger"/>
    <property type="match status" value="1"/>
</dbReference>
<dbReference type="GO" id="GO:0006887">
    <property type="term" value="P:exocytosis"/>
    <property type="evidence" value="ECO:0007669"/>
    <property type="project" value="TreeGrafter"/>
</dbReference>
<dbReference type="GO" id="GO:0006886">
    <property type="term" value="P:intracellular protein transport"/>
    <property type="evidence" value="ECO:0007669"/>
    <property type="project" value="InterPro"/>
</dbReference>
<dbReference type="InterPro" id="IPR010911">
    <property type="entry name" value="Rab_BD"/>
</dbReference>
<dbReference type="PROSITE" id="PS50916">
    <property type="entry name" value="RABBD"/>
    <property type="match status" value="1"/>
</dbReference>
<dbReference type="Ensembl" id="ENSPTXT00000023622.1">
    <property type="protein sequence ID" value="ENSPTXP00000022915.1"/>
    <property type="gene ID" value="ENSPTXG00000015855.1"/>
</dbReference>
<dbReference type="InterPro" id="IPR041282">
    <property type="entry name" value="FYVE_2"/>
</dbReference>
<dbReference type="Gene3D" id="3.30.40.10">
    <property type="entry name" value="Zinc/RING finger domain, C3HC4 (zinc finger)"/>
    <property type="match status" value="1"/>
</dbReference>
<reference evidence="4" key="2">
    <citation type="submission" date="2025-09" db="UniProtKB">
        <authorList>
            <consortium name="Ensembl"/>
        </authorList>
    </citation>
    <scope>IDENTIFICATION</scope>
</reference>
<dbReference type="PANTHER" id="PTHR45729">
    <property type="entry name" value="RABPHILIN, ISOFORM A"/>
    <property type="match status" value="1"/>
</dbReference>
<dbReference type="GO" id="GO:0017158">
    <property type="term" value="P:regulation of calcium ion-dependent exocytosis"/>
    <property type="evidence" value="ECO:0007669"/>
    <property type="project" value="TreeGrafter"/>
</dbReference>
<feature type="domain" description="RabBD" evidence="3">
    <location>
        <begin position="54"/>
        <end position="120"/>
    </location>
</feature>
<reference evidence="4" key="1">
    <citation type="submission" date="2025-08" db="UniProtKB">
        <authorList>
            <consortium name="Ensembl"/>
        </authorList>
    </citation>
    <scope>IDENTIFICATION</scope>
</reference>
<dbReference type="InterPro" id="IPR043566">
    <property type="entry name" value="Rabphilin/DOC2/Noc2"/>
</dbReference>
<evidence type="ECO:0000256" key="2">
    <source>
        <dbReference type="ARBA" id="ARBA00022723"/>
    </source>
</evidence>
<dbReference type="PANTHER" id="PTHR45729:SF4">
    <property type="entry name" value="RAB EFFECTOR NOC2"/>
    <property type="match status" value="1"/>
</dbReference>
<evidence type="ECO:0000259" key="3">
    <source>
        <dbReference type="PROSITE" id="PS50916"/>
    </source>
</evidence>
<dbReference type="InterPro" id="IPR013083">
    <property type="entry name" value="Znf_RING/FYVE/PHD"/>
</dbReference>
<dbReference type="AlphaFoldDB" id="A0A670ZJK8"/>